<evidence type="ECO:0000313" key="4">
    <source>
        <dbReference type="Proteomes" id="UP000219329"/>
    </source>
</evidence>
<dbReference type="InterPro" id="IPR036291">
    <property type="entry name" value="NAD(P)-bd_dom_sf"/>
</dbReference>
<reference evidence="3 4" key="1">
    <citation type="submission" date="2017-08" db="EMBL/GenBank/DDBJ databases">
        <title>Fine stratification of microbial communities through a metagenomic profile of the photic zone.</title>
        <authorList>
            <person name="Haro-Moreno J.M."/>
            <person name="Lopez-Perez M."/>
            <person name="De La Torre J."/>
            <person name="Picazo A."/>
            <person name="Camacho A."/>
            <person name="Rodriguez-Valera F."/>
        </authorList>
    </citation>
    <scope>NUCLEOTIDE SEQUENCE [LARGE SCALE GENOMIC DNA]</scope>
    <source>
        <strain evidence="3">MED-G28</strain>
    </source>
</reference>
<evidence type="ECO:0000259" key="1">
    <source>
        <dbReference type="Pfam" id="PF01408"/>
    </source>
</evidence>
<dbReference type="InterPro" id="IPR000683">
    <property type="entry name" value="Gfo/Idh/MocA-like_OxRdtase_N"/>
</dbReference>
<dbReference type="GO" id="GO:0000166">
    <property type="term" value="F:nucleotide binding"/>
    <property type="evidence" value="ECO:0007669"/>
    <property type="project" value="InterPro"/>
</dbReference>
<sequence length="356" mass="39864">MTIRYGIIGTGMMGCEHIRNLAAMDDVDILAVADPNEEPRQWARKYCADRFTPSVHEDYRDLLDNDDIDALVVASPNFTHIDLMRDVFKTDKHVMLEKPMCTTLADALELDNSAALHKGIVWIGLEYRYMPTTSALLLHLPEVGNVKMCAIQEHRFPFLRKVGDWNRFNRNTGGTLVEKCCHFFDLMNLVVPGNPKRVIASGAQSVNHLDEVYNGKVPDILDNAYVIVEYDTGARAMLDLCMFAEGSKFEQMIAVTGDEGKLETTVPGDEVFISKRERNSGKSVPIEIDARVKHEGFHHGSSFLEHREFIDAIREEKPPSVTTHDGLMSVLVGMAAQESIETGQAVDIQNLLTSNQ</sequence>
<proteinExistence type="predicted"/>
<dbReference type="InterPro" id="IPR050424">
    <property type="entry name" value="Gfo-Idh-MocA_inositol_DH"/>
</dbReference>
<evidence type="ECO:0000313" key="3">
    <source>
        <dbReference type="EMBL" id="PDH32266.1"/>
    </source>
</evidence>
<dbReference type="InterPro" id="IPR004104">
    <property type="entry name" value="Gfo/Idh/MocA-like_OxRdtase_C"/>
</dbReference>
<accession>A0A2A5W7Z4</accession>
<feature type="domain" description="Gfo/Idh/MocA-like oxidoreductase C-terminal" evidence="2">
    <location>
        <begin position="143"/>
        <end position="347"/>
    </location>
</feature>
<organism evidence="3 4">
    <name type="scientific">OM182 bacterium MED-G28</name>
    <dbReference type="NCBI Taxonomy" id="1986256"/>
    <lineage>
        <taxon>Bacteria</taxon>
        <taxon>Pseudomonadati</taxon>
        <taxon>Pseudomonadota</taxon>
        <taxon>Gammaproteobacteria</taxon>
        <taxon>OMG group</taxon>
        <taxon>OM182 clade</taxon>
    </lineage>
</organism>
<name>A0A2A5W7Z4_9GAMM</name>
<dbReference type="PROSITE" id="PS51257">
    <property type="entry name" value="PROKAR_LIPOPROTEIN"/>
    <property type="match status" value="1"/>
</dbReference>
<gene>
    <name evidence="3" type="ORF">CNF02_12490</name>
</gene>
<evidence type="ECO:0000259" key="2">
    <source>
        <dbReference type="Pfam" id="PF02894"/>
    </source>
</evidence>
<comment type="caution">
    <text evidence="3">The sequence shown here is derived from an EMBL/GenBank/DDBJ whole genome shotgun (WGS) entry which is preliminary data.</text>
</comment>
<dbReference type="Gene3D" id="3.30.360.10">
    <property type="entry name" value="Dihydrodipicolinate Reductase, domain 2"/>
    <property type="match status" value="1"/>
</dbReference>
<dbReference type="Pfam" id="PF02894">
    <property type="entry name" value="GFO_IDH_MocA_C"/>
    <property type="match status" value="1"/>
</dbReference>
<dbReference type="Pfam" id="PF01408">
    <property type="entry name" value="GFO_IDH_MocA"/>
    <property type="match status" value="1"/>
</dbReference>
<protein>
    <submittedName>
        <fullName evidence="3">Oxidoreductase</fullName>
    </submittedName>
</protein>
<dbReference type="EMBL" id="NTJZ01000019">
    <property type="protein sequence ID" value="PDH32266.1"/>
    <property type="molecule type" value="Genomic_DNA"/>
</dbReference>
<dbReference type="SUPFAM" id="SSF55347">
    <property type="entry name" value="Glyceraldehyde-3-phosphate dehydrogenase-like, C-terminal domain"/>
    <property type="match status" value="1"/>
</dbReference>
<dbReference type="AlphaFoldDB" id="A0A2A5W7Z4"/>
<dbReference type="Proteomes" id="UP000219329">
    <property type="component" value="Unassembled WGS sequence"/>
</dbReference>
<dbReference type="Gene3D" id="3.40.50.720">
    <property type="entry name" value="NAD(P)-binding Rossmann-like Domain"/>
    <property type="match status" value="1"/>
</dbReference>
<feature type="domain" description="Gfo/Idh/MocA-like oxidoreductase N-terminal" evidence="1">
    <location>
        <begin position="3"/>
        <end position="124"/>
    </location>
</feature>
<dbReference type="PANTHER" id="PTHR43593:SF1">
    <property type="entry name" value="INOSITOL 2-DEHYDROGENASE"/>
    <property type="match status" value="1"/>
</dbReference>
<dbReference type="PANTHER" id="PTHR43593">
    <property type="match status" value="1"/>
</dbReference>
<dbReference type="SUPFAM" id="SSF51735">
    <property type="entry name" value="NAD(P)-binding Rossmann-fold domains"/>
    <property type="match status" value="1"/>
</dbReference>